<keyword evidence="4" id="KW-0378">Hydrolase</keyword>
<dbReference type="InterPro" id="IPR016518">
    <property type="entry name" value="Alpha-L-fucosidase"/>
</dbReference>
<name>A0A9X2BQ83_9BACL</name>
<dbReference type="Pfam" id="PF22124">
    <property type="entry name" value="Glyco_hydro_95_cat"/>
    <property type="match status" value="1"/>
</dbReference>
<evidence type="ECO:0000313" key="5">
    <source>
        <dbReference type="Proteomes" id="UP001139534"/>
    </source>
</evidence>
<proteinExistence type="predicted"/>
<dbReference type="InterPro" id="IPR008928">
    <property type="entry name" value="6-hairpin_glycosidase_sf"/>
</dbReference>
<sequence length="804" mass="88537">MRKLTYSDQTEWKLWYDRPASRWEEALPVGNGRIGGMVYGGIREERIALNEDTLWSGFPRDPQNYDALRHLGPARELIFAGKYKDAERLVDAKMLGRRTESYQPLGNLLLEQGEGTAEQRNTTCPDRAANTFQRELNLATGIAATSYQIGEAPYLREVFVSAADQVMVLRVTALGSELVDLVASLDSLLPYQVGGGPAGTGRIVMTGRAPSHVADNYRKDHPQSVLYEEGLGLSFEVQLLALPEGGGTAEVDASGRLTVHGARAVTFLLAAATDFAGYDKTPGSGGVDPAERCRITLSAAAELGYERLRERHVADHRRLFDRVELRLGSPSATAERAARPTDERLEAYRSGGADLGLEALYFHYGRYLLMASSRPGTEAAHLQGIWNPHVQPPWNCGYTTNINTQMNYWHAEVAGLAECHEPLFELIRDLSVTGARTARIHYGARGWVAHHNVDLWRQSTPSDGEASWAFWPLGGVWLCRHLWEHYAFAPDEQFLRETAYPLMKGAAEFCQDWLVPGPDGRLVTVPSTSPENKFLTPDGGEPCSVSAGSTMDLFLIRELLTYTIRAAEILGLDEDWREELTGILARMAEPQIGTDGRLQEWIEPFAEAEPGHRHVSHLIGFYPGDAITVRQTPEMAEAVRCTLEERIQNGGGHTGWSCAWLINLYARLGDGETAHRFVETLLSRSTYPNLFDDHPPFQIDGNFGGAAGIAEMLLQSHMDGIDLLPALPAAWTSGQVSGLRARGGFTVDLAWEAGRLTPAKVRSTVGGWCTLRGLEGLEVRLPDGRTAQEGDRFLTEAGVTYIVG</sequence>
<dbReference type="Proteomes" id="UP001139534">
    <property type="component" value="Unassembled WGS sequence"/>
</dbReference>
<protein>
    <submittedName>
        <fullName evidence="4">Glycoside hydrolase family 95 protein</fullName>
    </submittedName>
</protein>
<dbReference type="InterPro" id="IPR054363">
    <property type="entry name" value="GH95_cat"/>
</dbReference>
<dbReference type="AlphaFoldDB" id="A0A9X2BQ83"/>
<dbReference type="InterPro" id="IPR027414">
    <property type="entry name" value="GH95_N_dom"/>
</dbReference>
<evidence type="ECO:0000313" key="4">
    <source>
        <dbReference type="EMBL" id="MCK8488058.1"/>
    </source>
</evidence>
<organism evidence="4 5">
    <name type="scientific">Paenibacillus mellifer</name>
    <dbReference type="NCBI Taxonomy" id="2937794"/>
    <lineage>
        <taxon>Bacteria</taxon>
        <taxon>Bacillati</taxon>
        <taxon>Bacillota</taxon>
        <taxon>Bacilli</taxon>
        <taxon>Bacillales</taxon>
        <taxon>Paenibacillaceae</taxon>
        <taxon>Paenibacillus</taxon>
    </lineage>
</organism>
<evidence type="ECO:0000259" key="1">
    <source>
        <dbReference type="Pfam" id="PF14498"/>
    </source>
</evidence>
<evidence type="ECO:0000259" key="3">
    <source>
        <dbReference type="Pfam" id="PF22124"/>
    </source>
</evidence>
<dbReference type="GO" id="GO:0004560">
    <property type="term" value="F:alpha-L-fucosidase activity"/>
    <property type="evidence" value="ECO:0007669"/>
    <property type="project" value="InterPro"/>
</dbReference>
<keyword evidence="5" id="KW-1185">Reference proteome</keyword>
<dbReference type="SUPFAM" id="SSF48208">
    <property type="entry name" value="Six-hairpin glycosidases"/>
    <property type="match status" value="1"/>
</dbReference>
<feature type="domain" description="Alpha fucosidase A-like C-terminal" evidence="2">
    <location>
        <begin position="715"/>
        <end position="802"/>
    </location>
</feature>
<comment type="caution">
    <text evidence="4">The sequence shown here is derived from an EMBL/GenBank/DDBJ whole genome shotgun (WGS) entry which is preliminary data.</text>
</comment>
<reference evidence="4" key="1">
    <citation type="submission" date="2022-04" db="EMBL/GenBank/DDBJ databases">
        <authorList>
            <person name="Seo M.-J."/>
        </authorList>
    </citation>
    <scope>NUCLEOTIDE SEQUENCE</scope>
    <source>
        <strain evidence="4">MBLB2552</strain>
    </source>
</reference>
<accession>A0A9X2BQ83</accession>
<dbReference type="RefSeq" id="WP_248552128.1">
    <property type="nucleotide sequence ID" value="NZ_JALPRK010000010.1"/>
</dbReference>
<feature type="domain" description="Glycosyl hydrolase family 95 N-terminal" evidence="1">
    <location>
        <begin position="14"/>
        <end position="277"/>
    </location>
</feature>
<dbReference type="GO" id="GO:0005975">
    <property type="term" value="P:carbohydrate metabolic process"/>
    <property type="evidence" value="ECO:0007669"/>
    <property type="project" value="InterPro"/>
</dbReference>
<dbReference type="InterPro" id="IPR049053">
    <property type="entry name" value="AFCA-like_C"/>
</dbReference>
<evidence type="ECO:0000259" key="2">
    <source>
        <dbReference type="Pfam" id="PF21307"/>
    </source>
</evidence>
<dbReference type="Pfam" id="PF21307">
    <property type="entry name" value="Glyco_hydro_95_C"/>
    <property type="match status" value="1"/>
</dbReference>
<dbReference type="Pfam" id="PF14498">
    <property type="entry name" value="Glyco_hyd_65N_2"/>
    <property type="match status" value="1"/>
</dbReference>
<dbReference type="InterPro" id="IPR012341">
    <property type="entry name" value="6hp_glycosidase-like_sf"/>
</dbReference>
<dbReference type="EMBL" id="JALPRK010000010">
    <property type="protein sequence ID" value="MCK8488058.1"/>
    <property type="molecule type" value="Genomic_DNA"/>
</dbReference>
<dbReference type="PIRSF" id="PIRSF007663">
    <property type="entry name" value="UCP007663"/>
    <property type="match status" value="1"/>
</dbReference>
<dbReference type="FunFam" id="1.50.10.10:FF:000028">
    <property type="entry name" value="Alpha-L-fucosidase 2"/>
    <property type="match status" value="1"/>
</dbReference>
<feature type="domain" description="Glycosyl hydrolase family 95 catalytic" evidence="3">
    <location>
        <begin position="304"/>
        <end position="713"/>
    </location>
</feature>
<dbReference type="PANTHER" id="PTHR31084">
    <property type="entry name" value="ALPHA-L-FUCOSIDASE 2"/>
    <property type="match status" value="1"/>
</dbReference>
<dbReference type="Gene3D" id="1.50.10.10">
    <property type="match status" value="1"/>
</dbReference>
<gene>
    <name evidence="4" type="ORF">M0651_12825</name>
</gene>
<dbReference type="PANTHER" id="PTHR31084:SF0">
    <property type="entry name" value="ALPHA-L-FUCOSIDASE 2"/>
    <property type="match status" value="1"/>
</dbReference>